<protein>
    <recommendedName>
        <fullName evidence="1">Integrase catalytic domain-containing protein</fullName>
    </recommendedName>
</protein>
<dbReference type="GO" id="GO:0003676">
    <property type="term" value="F:nucleic acid binding"/>
    <property type="evidence" value="ECO:0007669"/>
    <property type="project" value="InterPro"/>
</dbReference>
<organism evidence="2 3">
    <name type="scientific">Selenihalanaerobacter shriftii</name>
    <dbReference type="NCBI Taxonomy" id="142842"/>
    <lineage>
        <taxon>Bacteria</taxon>
        <taxon>Bacillati</taxon>
        <taxon>Bacillota</taxon>
        <taxon>Clostridia</taxon>
        <taxon>Halanaerobiales</taxon>
        <taxon>Halobacteroidaceae</taxon>
        <taxon>Selenihalanaerobacter</taxon>
    </lineage>
</organism>
<dbReference type="PANTHER" id="PTHR10948:SF23">
    <property type="entry name" value="TRANSPOSASE INSI FOR INSERTION SEQUENCE ELEMENT IS30A-RELATED"/>
    <property type="match status" value="1"/>
</dbReference>
<accession>A0A1T4NV87</accession>
<dbReference type="Proteomes" id="UP000190625">
    <property type="component" value="Unassembled WGS sequence"/>
</dbReference>
<dbReference type="InterPro" id="IPR012337">
    <property type="entry name" value="RNaseH-like_sf"/>
</dbReference>
<dbReference type="InterPro" id="IPR001584">
    <property type="entry name" value="Integrase_cat-core"/>
</dbReference>
<dbReference type="InterPro" id="IPR053392">
    <property type="entry name" value="Transposase_IS30-like"/>
</dbReference>
<dbReference type="RefSeq" id="WP_078810376.1">
    <property type="nucleotide sequence ID" value="NZ_FUWM01000016.1"/>
</dbReference>
<keyword evidence="3" id="KW-1185">Reference proteome</keyword>
<dbReference type="InterPro" id="IPR051917">
    <property type="entry name" value="Transposase-Integrase"/>
</dbReference>
<dbReference type="PANTHER" id="PTHR10948">
    <property type="entry name" value="TRANSPOSASE"/>
    <property type="match status" value="1"/>
</dbReference>
<dbReference type="NCBIfam" id="NF033563">
    <property type="entry name" value="transpos_IS30"/>
    <property type="match status" value="1"/>
</dbReference>
<dbReference type="PROSITE" id="PS50994">
    <property type="entry name" value="INTEGRASE"/>
    <property type="match status" value="1"/>
</dbReference>
<dbReference type="AlphaFoldDB" id="A0A1T4NV87"/>
<proteinExistence type="predicted"/>
<evidence type="ECO:0000313" key="3">
    <source>
        <dbReference type="Proteomes" id="UP000190625"/>
    </source>
</evidence>
<dbReference type="InterPro" id="IPR036397">
    <property type="entry name" value="RNaseH_sf"/>
</dbReference>
<name>A0A1T4NV87_9FIRM</name>
<dbReference type="EMBL" id="FUWM01000016">
    <property type="protein sequence ID" value="SJZ83037.1"/>
    <property type="molecule type" value="Genomic_DNA"/>
</dbReference>
<evidence type="ECO:0000259" key="1">
    <source>
        <dbReference type="PROSITE" id="PS50994"/>
    </source>
</evidence>
<dbReference type="GO" id="GO:0004803">
    <property type="term" value="F:transposase activity"/>
    <property type="evidence" value="ECO:0007669"/>
    <property type="project" value="TreeGrafter"/>
</dbReference>
<dbReference type="GO" id="GO:0032196">
    <property type="term" value="P:transposition"/>
    <property type="evidence" value="ECO:0007669"/>
    <property type="project" value="TreeGrafter"/>
</dbReference>
<dbReference type="Gene3D" id="3.30.420.10">
    <property type="entry name" value="Ribonuclease H-like superfamily/Ribonuclease H"/>
    <property type="match status" value="1"/>
</dbReference>
<dbReference type="STRING" id="142842.SAMN02745118_01934"/>
<dbReference type="SUPFAM" id="SSF53098">
    <property type="entry name" value="Ribonuclease H-like"/>
    <property type="match status" value="1"/>
</dbReference>
<gene>
    <name evidence="2" type="ORF">SAMN02745118_01934</name>
</gene>
<feature type="domain" description="Integrase catalytic" evidence="1">
    <location>
        <begin position="1"/>
        <end position="94"/>
    </location>
</feature>
<sequence length="94" mass="10870">MIERMTRKEIIRKISGKTVESVQNAILKLINLEIFSTVFKSFTCDNGSEFSELGAIKELVDTKVYFIHPYSSWERGTNECHNGLIRRFILKVEA</sequence>
<reference evidence="3" key="1">
    <citation type="submission" date="2017-02" db="EMBL/GenBank/DDBJ databases">
        <authorList>
            <person name="Varghese N."/>
            <person name="Submissions S."/>
        </authorList>
    </citation>
    <scope>NUCLEOTIDE SEQUENCE [LARGE SCALE GENOMIC DNA]</scope>
    <source>
        <strain evidence="3">ATCC BAA-73</strain>
    </source>
</reference>
<dbReference type="GO" id="GO:0015074">
    <property type="term" value="P:DNA integration"/>
    <property type="evidence" value="ECO:0007669"/>
    <property type="project" value="InterPro"/>
</dbReference>
<evidence type="ECO:0000313" key="2">
    <source>
        <dbReference type="EMBL" id="SJZ83037.1"/>
    </source>
</evidence>
<dbReference type="GO" id="GO:0005829">
    <property type="term" value="C:cytosol"/>
    <property type="evidence" value="ECO:0007669"/>
    <property type="project" value="TreeGrafter"/>
</dbReference>